<evidence type="ECO:0000256" key="3">
    <source>
        <dbReference type="ARBA" id="ARBA00022679"/>
    </source>
</evidence>
<gene>
    <name evidence="8" type="ORF">TVAG_000790</name>
</gene>
<keyword evidence="4" id="KW-0547">Nucleotide-binding</keyword>
<proteinExistence type="predicted"/>
<dbReference type="OrthoDB" id="1724816at2759"/>
<dbReference type="PANTHER" id="PTHR11042:SF160">
    <property type="entry name" value="EUKARYOTIC TRANSLATION INITIATION FACTOR 2-ALPHA KINASE 1"/>
    <property type="match status" value="1"/>
</dbReference>
<dbReference type="InParanoid" id="A2EHV5"/>
<dbReference type="SUPFAM" id="SSF56112">
    <property type="entry name" value="Protein kinase-like (PK-like)"/>
    <property type="match status" value="1"/>
</dbReference>
<organism evidence="8 9">
    <name type="scientific">Trichomonas vaginalis (strain ATCC PRA-98 / G3)</name>
    <dbReference type="NCBI Taxonomy" id="412133"/>
    <lineage>
        <taxon>Eukaryota</taxon>
        <taxon>Metamonada</taxon>
        <taxon>Parabasalia</taxon>
        <taxon>Trichomonadida</taxon>
        <taxon>Trichomonadidae</taxon>
        <taxon>Trichomonas</taxon>
    </lineage>
</organism>
<dbReference type="KEGG" id="tva:4765690"/>
<reference evidence="8" key="1">
    <citation type="submission" date="2006-10" db="EMBL/GenBank/DDBJ databases">
        <authorList>
            <person name="Amadeo P."/>
            <person name="Zhao Q."/>
            <person name="Wortman J."/>
            <person name="Fraser-Liggett C."/>
            <person name="Carlton J."/>
        </authorList>
    </citation>
    <scope>NUCLEOTIDE SEQUENCE</scope>
    <source>
        <strain evidence="8">G3</strain>
    </source>
</reference>
<dbReference type="EMBL" id="DS113392">
    <property type="protein sequence ID" value="EAY07795.1"/>
    <property type="molecule type" value="Genomic_DNA"/>
</dbReference>
<dbReference type="Proteomes" id="UP000001542">
    <property type="component" value="Unassembled WGS sequence"/>
</dbReference>
<dbReference type="EC" id="2.7.11.1" evidence="1"/>
<dbReference type="AlphaFoldDB" id="A2EHV5"/>
<keyword evidence="6" id="KW-0067">ATP-binding</keyword>
<dbReference type="RefSeq" id="XP_001320018.1">
    <property type="nucleotide sequence ID" value="XM_001319983.1"/>
</dbReference>
<evidence type="ECO:0000313" key="9">
    <source>
        <dbReference type="Proteomes" id="UP000001542"/>
    </source>
</evidence>
<keyword evidence="9" id="KW-1185">Reference proteome</keyword>
<dbReference type="GO" id="GO:0006417">
    <property type="term" value="P:regulation of translation"/>
    <property type="evidence" value="ECO:0007669"/>
    <property type="project" value="UniProtKB-ARBA"/>
</dbReference>
<evidence type="ECO:0000313" key="8">
    <source>
        <dbReference type="EMBL" id="EAY07795.1"/>
    </source>
</evidence>
<keyword evidence="2" id="KW-0723">Serine/threonine-protein kinase</keyword>
<evidence type="ECO:0000259" key="7">
    <source>
        <dbReference type="PROSITE" id="PS50011"/>
    </source>
</evidence>
<dbReference type="FunCoup" id="A2EHV5">
    <property type="interactions" value="109"/>
</dbReference>
<dbReference type="Gene3D" id="1.10.510.10">
    <property type="entry name" value="Transferase(Phosphotransferase) domain 1"/>
    <property type="match status" value="1"/>
</dbReference>
<evidence type="ECO:0000256" key="4">
    <source>
        <dbReference type="ARBA" id="ARBA00022741"/>
    </source>
</evidence>
<name>A2EHV5_TRIV3</name>
<evidence type="ECO:0000256" key="6">
    <source>
        <dbReference type="ARBA" id="ARBA00022840"/>
    </source>
</evidence>
<dbReference type="GO" id="GO:0005524">
    <property type="term" value="F:ATP binding"/>
    <property type="evidence" value="ECO:0007669"/>
    <property type="project" value="UniProtKB-KW"/>
</dbReference>
<dbReference type="PANTHER" id="PTHR11042">
    <property type="entry name" value="EUKARYOTIC TRANSLATION INITIATION FACTOR 2-ALPHA KINASE EIF2-ALPHA KINASE -RELATED"/>
    <property type="match status" value="1"/>
</dbReference>
<reference evidence="8" key="2">
    <citation type="journal article" date="2007" name="Science">
        <title>Draft genome sequence of the sexually transmitted pathogen Trichomonas vaginalis.</title>
        <authorList>
            <person name="Carlton J.M."/>
            <person name="Hirt R.P."/>
            <person name="Silva J.C."/>
            <person name="Delcher A.L."/>
            <person name="Schatz M."/>
            <person name="Zhao Q."/>
            <person name="Wortman J.R."/>
            <person name="Bidwell S.L."/>
            <person name="Alsmark U.C.M."/>
            <person name="Besteiro S."/>
            <person name="Sicheritz-Ponten T."/>
            <person name="Noel C.J."/>
            <person name="Dacks J.B."/>
            <person name="Foster P.G."/>
            <person name="Simillion C."/>
            <person name="Van de Peer Y."/>
            <person name="Miranda-Saavedra D."/>
            <person name="Barton G.J."/>
            <person name="Westrop G.D."/>
            <person name="Mueller S."/>
            <person name="Dessi D."/>
            <person name="Fiori P.L."/>
            <person name="Ren Q."/>
            <person name="Paulsen I."/>
            <person name="Zhang H."/>
            <person name="Bastida-Corcuera F.D."/>
            <person name="Simoes-Barbosa A."/>
            <person name="Brown M.T."/>
            <person name="Hayes R.D."/>
            <person name="Mukherjee M."/>
            <person name="Okumura C.Y."/>
            <person name="Schneider R."/>
            <person name="Smith A.J."/>
            <person name="Vanacova S."/>
            <person name="Villalvazo M."/>
            <person name="Haas B.J."/>
            <person name="Pertea M."/>
            <person name="Feldblyum T.V."/>
            <person name="Utterback T.R."/>
            <person name="Shu C.L."/>
            <person name="Osoegawa K."/>
            <person name="de Jong P.J."/>
            <person name="Hrdy I."/>
            <person name="Horvathova L."/>
            <person name="Zubacova Z."/>
            <person name="Dolezal P."/>
            <person name="Malik S.B."/>
            <person name="Logsdon J.M. Jr."/>
            <person name="Henze K."/>
            <person name="Gupta A."/>
            <person name="Wang C.C."/>
            <person name="Dunne R.L."/>
            <person name="Upcroft J.A."/>
            <person name="Upcroft P."/>
            <person name="White O."/>
            <person name="Salzberg S.L."/>
            <person name="Tang P."/>
            <person name="Chiu C.-H."/>
            <person name="Lee Y.-S."/>
            <person name="Embley T.M."/>
            <person name="Coombs G.H."/>
            <person name="Mottram J.C."/>
            <person name="Tachezy J."/>
            <person name="Fraser-Liggett C.M."/>
            <person name="Johnson P.J."/>
        </authorList>
    </citation>
    <scope>NUCLEOTIDE SEQUENCE [LARGE SCALE GENOMIC DNA]</scope>
    <source>
        <strain evidence="8">G3</strain>
    </source>
</reference>
<dbReference type="VEuPathDB" id="TrichDB:TVAG_000790"/>
<evidence type="ECO:0000256" key="1">
    <source>
        <dbReference type="ARBA" id="ARBA00012513"/>
    </source>
</evidence>
<dbReference type="Pfam" id="PF00069">
    <property type="entry name" value="Pkinase"/>
    <property type="match status" value="1"/>
</dbReference>
<dbReference type="GO" id="GO:0004674">
    <property type="term" value="F:protein serine/threonine kinase activity"/>
    <property type="evidence" value="ECO:0000318"/>
    <property type="project" value="GO_Central"/>
</dbReference>
<dbReference type="SMR" id="A2EHV5"/>
<keyword evidence="5 8" id="KW-0418">Kinase</keyword>
<dbReference type="InterPro" id="IPR011009">
    <property type="entry name" value="Kinase-like_dom_sf"/>
</dbReference>
<feature type="domain" description="Protein kinase" evidence="7">
    <location>
        <begin position="78"/>
        <end position="343"/>
    </location>
</feature>
<sequence>MIPRVGHVDLFSNNERVEKALSELKHFCTLFKPESQKEVFQSIVEEIMQRQYTKSLGVDLQPTEIVNEDKYSRFETEFTVVVKIFESKNTVVLAAVNHIDRLIYCIKRTSFEMDTVDPQDVMREASILQELVHPNIAKYNNSWIEFAVDGKVSEYLDPQDSKPLQNMKIEFLFYIQTELCSRDNILKACKDQDMTNILDLLADAASGISYIHHKNIVHCNIKPSNILMSIDGIPKLCDFGRAYLITNPSKISQIQEKDSFAAPEFPENIATSCDVYSFALISVLALTGSDETKLAEIKENFPQMEDVPEQVVSIIKECLDENPENRPQIDSVIDVFESASNELSEIE</sequence>
<dbReference type="Gene3D" id="3.30.200.20">
    <property type="entry name" value="Phosphorylase Kinase, domain 1"/>
    <property type="match status" value="1"/>
</dbReference>
<dbReference type="PROSITE" id="PS50011">
    <property type="entry name" value="PROTEIN_KINASE_DOM"/>
    <property type="match status" value="1"/>
</dbReference>
<dbReference type="GO" id="GO:0006950">
    <property type="term" value="P:response to stress"/>
    <property type="evidence" value="ECO:0007669"/>
    <property type="project" value="UniProtKB-ARBA"/>
</dbReference>
<dbReference type="eggNOG" id="KOG1033">
    <property type="taxonomic scope" value="Eukaryota"/>
</dbReference>
<dbReference type="STRING" id="5722.A2EHV5"/>
<keyword evidence="3" id="KW-0808">Transferase</keyword>
<accession>A2EHV5</accession>
<evidence type="ECO:0000256" key="5">
    <source>
        <dbReference type="ARBA" id="ARBA00022777"/>
    </source>
</evidence>
<dbReference type="InterPro" id="IPR050339">
    <property type="entry name" value="CC_SR_Kinase"/>
</dbReference>
<evidence type="ECO:0000256" key="2">
    <source>
        <dbReference type="ARBA" id="ARBA00022527"/>
    </source>
</evidence>
<dbReference type="VEuPathDB" id="TrichDB:TVAGG3_0076810"/>
<protein>
    <recommendedName>
        <fullName evidence="1">non-specific serine/threonine protein kinase</fullName>
        <ecNumber evidence="1">2.7.11.1</ecNumber>
    </recommendedName>
</protein>
<dbReference type="InterPro" id="IPR000719">
    <property type="entry name" value="Prot_kinase_dom"/>
</dbReference>